<dbReference type="InterPro" id="IPR050707">
    <property type="entry name" value="HTH_MetabolicPath_Reg"/>
</dbReference>
<dbReference type="Gene3D" id="3.30.450.40">
    <property type="match status" value="1"/>
</dbReference>
<proteinExistence type="predicted"/>
<evidence type="ECO:0000256" key="2">
    <source>
        <dbReference type="ARBA" id="ARBA00023125"/>
    </source>
</evidence>
<dbReference type="PANTHER" id="PTHR30136">
    <property type="entry name" value="HELIX-TURN-HELIX TRANSCRIPTIONAL REGULATOR, ICLR FAMILY"/>
    <property type="match status" value="1"/>
</dbReference>
<evidence type="ECO:0000256" key="3">
    <source>
        <dbReference type="ARBA" id="ARBA00023163"/>
    </source>
</evidence>
<name>A0A511X5M9_9PROT</name>
<feature type="region of interest" description="Disordered" evidence="4">
    <location>
        <begin position="1"/>
        <end position="27"/>
    </location>
</feature>
<evidence type="ECO:0000256" key="4">
    <source>
        <dbReference type="SAM" id="MobiDB-lite"/>
    </source>
</evidence>
<feature type="compositionally biased region" description="Low complexity" evidence="4">
    <location>
        <begin position="10"/>
        <end position="21"/>
    </location>
</feature>
<gene>
    <name evidence="7" type="primary">blcR</name>
    <name evidence="7" type="ORF">ANI02nite_01450</name>
</gene>
<dbReference type="GO" id="GO:0003700">
    <property type="term" value="F:DNA-binding transcription factor activity"/>
    <property type="evidence" value="ECO:0007669"/>
    <property type="project" value="TreeGrafter"/>
</dbReference>
<dbReference type="GO" id="GO:0003677">
    <property type="term" value="F:DNA binding"/>
    <property type="evidence" value="ECO:0007669"/>
    <property type="project" value="UniProtKB-KW"/>
</dbReference>
<dbReference type="Pfam" id="PF09339">
    <property type="entry name" value="HTH_IclR"/>
    <property type="match status" value="1"/>
</dbReference>
<dbReference type="PROSITE" id="PS51078">
    <property type="entry name" value="ICLR_ED"/>
    <property type="match status" value="1"/>
</dbReference>
<keyword evidence="3" id="KW-0804">Transcription</keyword>
<accession>A0A511X5M9</accession>
<dbReference type="GO" id="GO:0045892">
    <property type="term" value="P:negative regulation of DNA-templated transcription"/>
    <property type="evidence" value="ECO:0007669"/>
    <property type="project" value="TreeGrafter"/>
</dbReference>
<protein>
    <submittedName>
        <fullName evidence="7">IclR family transcriptional regulator</fullName>
    </submittedName>
</protein>
<evidence type="ECO:0000259" key="6">
    <source>
        <dbReference type="PROSITE" id="PS51078"/>
    </source>
</evidence>
<keyword evidence="2" id="KW-0238">DNA-binding</keyword>
<dbReference type="PROSITE" id="PS51077">
    <property type="entry name" value="HTH_ICLR"/>
    <property type="match status" value="1"/>
</dbReference>
<dbReference type="EMBL" id="BJYF01000001">
    <property type="protein sequence ID" value="GEN58261.1"/>
    <property type="molecule type" value="Genomic_DNA"/>
</dbReference>
<keyword evidence="1" id="KW-0805">Transcription regulation</keyword>
<evidence type="ECO:0000313" key="7">
    <source>
        <dbReference type="EMBL" id="GEN58261.1"/>
    </source>
</evidence>
<dbReference type="SUPFAM" id="SSF55781">
    <property type="entry name" value="GAF domain-like"/>
    <property type="match status" value="1"/>
</dbReference>
<evidence type="ECO:0000259" key="5">
    <source>
        <dbReference type="PROSITE" id="PS51077"/>
    </source>
</evidence>
<organism evidence="7 8">
    <name type="scientific">Acetobacter nitrogenifigens DSM 23921 = NBRC 105050</name>
    <dbReference type="NCBI Taxonomy" id="1120919"/>
    <lineage>
        <taxon>Bacteria</taxon>
        <taxon>Pseudomonadati</taxon>
        <taxon>Pseudomonadota</taxon>
        <taxon>Alphaproteobacteria</taxon>
        <taxon>Acetobacterales</taxon>
        <taxon>Acetobacteraceae</taxon>
        <taxon>Acetobacter</taxon>
    </lineage>
</organism>
<feature type="domain" description="HTH iclR-type" evidence="5">
    <location>
        <begin position="27"/>
        <end position="91"/>
    </location>
</feature>
<dbReference type="Proteomes" id="UP000321635">
    <property type="component" value="Unassembled WGS sequence"/>
</dbReference>
<evidence type="ECO:0000313" key="8">
    <source>
        <dbReference type="Proteomes" id="UP000321635"/>
    </source>
</evidence>
<dbReference type="InterPro" id="IPR036390">
    <property type="entry name" value="WH_DNA-bd_sf"/>
</dbReference>
<dbReference type="Pfam" id="PF01614">
    <property type="entry name" value="IclR_C"/>
    <property type="match status" value="1"/>
</dbReference>
<dbReference type="SMART" id="SM00346">
    <property type="entry name" value="HTH_ICLR"/>
    <property type="match status" value="1"/>
</dbReference>
<dbReference type="STRING" id="1120919.GCA_000429165_00152"/>
<feature type="domain" description="IclR-ED" evidence="6">
    <location>
        <begin position="92"/>
        <end position="279"/>
    </location>
</feature>
<dbReference type="PANTHER" id="PTHR30136:SF2">
    <property type="entry name" value="TRANSCRIPTIONAL REGULATOR ICLR"/>
    <property type="match status" value="1"/>
</dbReference>
<comment type="caution">
    <text evidence="7">The sequence shown here is derived from an EMBL/GenBank/DDBJ whole genome shotgun (WGS) entry which is preliminary data.</text>
</comment>
<keyword evidence="8" id="KW-1185">Reference proteome</keyword>
<evidence type="ECO:0000256" key="1">
    <source>
        <dbReference type="ARBA" id="ARBA00023015"/>
    </source>
</evidence>
<dbReference type="SUPFAM" id="SSF46785">
    <property type="entry name" value="Winged helix' DNA-binding domain"/>
    <property type="match status" value="1"/>
</dbReference>
<dbReference type="InterPro" id="IPR036388">
    <property type="entry name" value="WH-like_DNA-bd_sf"/>
</dbReference>
<dbReference type="InterPro" id="IPR005471">
    <property type="entry name" value="Tscrpt_reg_IclR_N"/>
</dbReference>
<dbReference type="InterPro" id="IPR029016">
    <property type="entry name" value="GAF-like_dom_sf"/>
</dbReference>
<sequence>MMPVKDETMRSPVSESQSSSGRESDSVPALRRAVKILDMVGRRDLPPSAADIARELSLPRSSTHGLINTMVELGLLEAAQGSAHMGYRLGGRLLDWAEQAGGRHDLVGAFHQIIGASPELAAYTVSLSILEGSEVVYLASRTSERGLGVHYAVGMRLPAVYTAVGMAQLSAMETGRFREWLALYPTSTWPAPLTSHGARSPAEVLEQIREVRERGYAVDNEQIHHGVWCFAAAVRAADGSVVAGLGLSQPKGVDAERDAPLLARLSISTAATLSARMGYRQR</sequence>
<dbReference type="AlphaFoldDB" id="A0A511X5M9"/>
<dbReference type="Gene3D" id="1.10.10.10">
    <property type="entry name" value="Winged helix-like DNA-binding domain superfamily/Winged helix DNA-binding domain"/>
    <property type="match status" value="1"/>
</dbReference>
<dbReference type="InterPro" id="IPR014757">
    <property type="entry name" value="Tscrpt_reg_IclR_C"/>
</dbReference>
<reference evidence="7 8" key="1">
    <citation type="submission" date="2019-07" db="EMBL/GenBank/DDBJ databases">
        <title>Whole genome shotgun sequence of Acetobacter nitrogenifigens NBRC 105050.</title>
        <authorList>
            <person name="Hosoyama A."/>
            <person name="Uohara A."/>
            <person name="Ohji S."/>
            <person name="Ichikawa N."/>
        </authorList>
    </citation>
    <scope>NUCLEOTIDE SEQUENCE [LARGE SCALE GENOMIC DNA]</scope>
    <source>
        <strain evidence="7 8">NBRC 105050</strain>
    </source>
</reference>